<evidence type="ECO:0000256" key="5">
    <source>
        <dbReference type="PROSITE-ProRule" id="PRU00169"/>
    </source>
</evidence>
<keyword evidence="5" id="KW-0597">Phosphoprotein</keyword>
<feature type="modified residue" description="4-aspartylphosphate" evidence="5">
    <location>
        <position position="60"/>
    </location>
</feature>
<dbReference type="InterPro" id="IPR007492">
    <property type="entry name" value="LytTR_DNA-bd_dom"/>
</dbReference>
<dbReference type="Gene3D" id="3.40.50.2300">
    <property type="match status" value="1"/>
</dbReference>
<accession>A0A841ZKR3</accession>
<dbReference type="PANTHER" id="PTHR37299">
    <property type="entry name" value="TRANSCRIPTIONAL REGULATOR-RELATED"/>
    <property type="match status" value="1"/>
</dbReference>
<evidence type="ECO:0000259" key="6">
    <source>
        <dbReference type="PROSITE" id="PS50110"/>
    </source>
</evidence>
<proteinExistence type="predicted"/>
<dbReference type="Gene3D" id="2.40.50.1020">
    <property type="entry name" value="LytTr DNA-binding domain"/>
    <property type="match status" value="1"/>
</dbReference>
<keyword evidence="3" id="KW-0010">Activator</keyword>
<dbReference type="InterPro" id="IPR011006">
    <property type="entry name" value="CheY-like_superfamily"/>
</dbReference>
<dbReference type="InterPro" id="IPR001789">
    <property type="entry name" value="Sig_transdc_resp-reg_receiver"/>
</dbReference>
<evidence type="ECO:0000259" key="7">
    <source>
        <dbReference type="PROSITE" id="PS50930"/>
    </source>
</evidence>
<dbReference type="AlphaFoldDB" id="A0A841ZKR3"/>
<name>A0A841ZKR3_9LIST</name>
<dbReference type="PROSITE" id="PS50930">
    <property type="entry name" value="HTH_LYTTR"/>
    <property type="match status" value="1"/>
</dbReference>
<feature type="domain" description="HTH LytTR-type" evidence="7">
    <location>
        <begin position="141"/>
        <end position="245"/>
    </location>
</feature>
<keyword evidence="1" id="KW-0963">Cytoplasm</keyword>
<evidence type="ECO:0000313" key="9">
    <source>
        <dbReference type="Proteomes" id="UP000559885"/>
    </source>
</evidence>
<sequence>MDIFLIEDNFVQREFIKKMITKITNPYEIAVKIRTFANVDNFLAKINLDELEQSSVFFLDIDLQSSINGIEFAVNIRNKLPDCLIYFVTSNPGKAAEIINRNILASGYLIKDLEHLDELEPQIKQIFEKLLSEKKLDSSYIEIKQSHTINLININDIVIIESLPDQKGYVQLHTKKNNFIFRSTINKLKEKIDAPFIAKDLKSYIINIHHIQTIERKLGIITFDKGIEIYASKRIIDKLIKKLKQEL</sequence>
<evidence type="ECO:0000256" key="2">
    <source>
        <dbReference type="ARBA" id="ARBA00023012"/>
    </source>
</evidence>
<protein>
    <submittedName>
        <fullName evidence="8">Response regulator transcription factor</fullName>
    </submittedName>
</protein>
<dbReference type="GO" id="GO:0000156">
    <property type="term" value="F:phosphorelay response regulator activity"/>
    <property type="evidence" value="ECO:0007669"/>
    <property type="project" value="InterPro"/>
</dbReference>
<dbReference type="GO" id="GO:0003677">
    <property type="term" value="F:DNA binding"/>
    <property type="evidence" value="ECO:0007669"/>
    <property type="project" value="InterPro"/>
</dbReference>
<comment type="caution">
    <text evidence="8">The sequence shown here is derived from an EMBL/GenBank/DDBJ whole genome shotgun (WGS) entry which is preliminary data.</text>
</comment>
<evidence type="ECO:0000256" key="1">
    <source>
        <dbReference type="ARBA" id="ARBA00022490"/>
    </source>
</evidence>
<comment type="function">
    <text evidence="4">Required for high-level post-exponential phase expression of a series of secreted proteins.</text>
</comment>
<reference evidence="8 9" key="1">
    <citation type="submission" date="2020-03" db="EMBL/GenBank/DDBJ databases">
        <title>Soil Listeria distribution.</title>
        <authorList>
            <person name="Liao J."/>
            <person name="Wiedmann M."/>
        </authorList>
    </citation>
    <scope>NUCLEOTIDE SEQUENCE [LARGE SCALE GENOMIC DNA]</scope>
    <source>
        <strain evidence="8 9">FSL L7-1507</strain>
    </source>
</reference>
<feature type="domain" description="Response regulatory" evidence="6">
    <location>
        <begin position="2"/>
        <end position="126"/>
    </location>
</feature>
<organism evidence="8 9">
    <name type="scientific">Listeria aquatica</name>
    <dbReference type="NCBI Taxonomy" id="1494960"/>
    <lineage>
        <taxon>Bacteria</taxon>
        <taxon>Bacillati</taxon>
        <taxon>Bacillota</taxon>
        <taxon>Bacilli</taxon>
        <taxon>Bacillales</taxon>
        <taxon>Listeriaceae</taxon>
        <taxon>Listeria</taxon>
    </lineage>
</organism>
<dbReference type="Proteomes" id="UP000559885">
    <property type="component" value="Unassembled WGS sequence"/>
</dbReference>
<dbReference type="InterPro" id="IPR046947">
    <property type="entry name" value="LytR-like"/>
</dbReference>
<dbReference type="RefSeq" id="WP_185371698.1">
    <property type="nucleotide sequence ID" value="NZ_JAARRM010000001.1"/>
</dbReference>
<evidence type="ECO:0000313" key="8">
    <source>
        <dbReference type="EMBL" id="MBC1520087.1"/>
    </source>
</evidence>
<dbReference type="Pfam" id="PF00072">
    <property type="entry name" value="Response_reg"/>
    <property type="match status" value="1"/>
</dbReference>
<dbReference type="SMART" id="SM00850">
    <property type="entry name" value="LytTR"/>
    <property type="match status" value="1"/>
</dbReference>
<dbReference type="SUPFAM" id="SSF52172">
    <property type="entry name" value="CheY-like"/>
    <property type="match status" value="1"/>
</dbReference>
<dbReference type="EMBL" id="JAARRM010000001">
    <property type="protein sequence ID" value="MBC1520087.1"/>
    <property type="molecule type" value="Genomic_DNA"/>
</dbReference>
<dbReference type="Pfam" id="PF04397">
    <property type="entry name" value="LytTR"/>
    <property type="match status" value="1"/>
</dbReference>
<keyword evidence="2" id="KW-0902">Two-component regulatory system</keyword>
<gene>
    <name evidence="8" type="ORF">HB912_00320</name>
</gene>
<evidence type="ECO:0000256" key="3">
    <source>
        <dbReference type="ARBA" id="ARBA00023159"/>
    </source>
</evidence>
<dbReference type="PANTHER" id="PTHR37299:SF3">
    <property type="entry name" value="STAGE 0 SPORULATION PROTEIN A HOMOLOG"/>
    <property type="match status" value="1"/>
</dbReference>
<evidence type="ECO:0000256" key="4">
    <source>
        <dbReference type="ARBA" id="ARBA00037164"/>
    </source>
</evidence>
<dbReference type="PROSITE" id="PS50110">
    <property type="entry name" value="RESPONSE_REGULATORY"/>
    <property type="match status" value="1"/>
</dbReference>